<comment type="caution">
    <text evidence="6">The sequence shown here is derived from an EMBL/GenBank/DDBJ whole genome shotgun (WGS) entry which is preliminary data.</text>
</comment>
<dbReference type="InterPro" id="IPR037232">
    <property type="entry name" value="NADH_quin_OxRdtase_su_C/D-like"/>
</dbReference>
<gene>
    <name evidence="6" type="ORF">GCM10008906_16710</name>
</gene>
<evidence type="ECO:0000256" key="3">
    <source>
        <dbReference type="SAM" id="Coils"/>
    </source>
</evidence>
<dbReference type="Gene3D" id="1.10.645.10">
    <property type="entry name" value="Cytochrome-c3 Hydrogenase, chain B"/>
    <property type="match status" value="1"/>
</dbReference>
<evidence type="ECO:0000313" key="6">
    <source>
        <dbReference type="EMBL" id="GAA0738819.1"/>
    </source>
</evidence>
<organism evidence="6 7">
    <name type="scientific">Clostridium oceanicum</name>
    <dbReference type="NCBI Taxonomy" id="1543"/>
    <lineage>
        <taxon>Bacteria</taxon>
        <taxon>Bacillati</taxon>
        <taxon>Bacillota</taxon>
        <taxon>Clostridia</taxon>
        <taxon>Eubacteriales</taxon>
        <taxon>Clostridiaceae</taxon>
        <taxon>Clostridium</taxon>
    </lineage>
</organism>
<keyword evidence="2" id="KW-0520">NAD</keyword>
<feature type="coiled-coil region" evidence="3">
    <location>
        <begin position="319"/>
        <end position="346"/>
    </location>
</feature>
<evidence type="ECO:0000256" key="1">
    <source>
        <dbReference type="ARBA" id="ARBA00023002"/>
    </source>
</evidence>
<feature type="domain" description="NADH-quinone oxidoreductase subunit D" evidence="5">
    <location>
        <begin position="293"/>
        <end position="450"/>
    </location>
</feature>
<dbReference type="EMBL" id="BAAACG010000008">
    <property type="protein sequence ID" value="GAA0738819.1"/>
    <property type="molecule type" value="Genomic_DNA"/>
</dbReference>
<dbReference type="PANTHER" id="PTHR43485">
    <property type="entry name" value="HYDROGENASE-4 COMPONENT G"/>
    <property type="match status" value="1"/>
</dbReference>
<keyword evidence="1" id="KW-0560">Oxidoreductase</keyword>
<dbReference type="PANTHER" id="PTHR43485:SF1">
    <property type="entry name" value="FORMATE HYDROGENLYASE SUBUNIT 5-RELATED"/>
    <property type="match status" value="1"/>
</dbReference>
<dbReference type="Proteomes" id="UP001501510">
    <property type="component" value="Unassembled WGS sequence"/>
</dbReference>
<dbReference type="InterPro" id="IPR001268">
    <property type="entry name" value="NADH_UbQ_OxRdtase_30kDa_su"/>
</dbReference>
<proteinExistence type="predicted"/>
<name>A0ABN1JG05_9CLOT</name>
<dbReference type="InterPro" id="IPR052197">
    <property type="entry name" value="ComplexI_49kDa-like"/>
</dbReference>
<dbReference type="InterPro" id="IPR029014">
    <property type="entry name" value="NiFe-Hase_large"/>
</dbReference>
<evidence type="ECO:0000259" key="5">
    <source>
        <dbReference type="Pfam" id="PF00346"/>
    </source>
</evidence>
<dbReference type="SUPFAM" id="SSF56762">
    <property type="entry name" value="HydB/Nqo4-like"/>
    <property type="match status" value="1"/>
</dbReference>
<keyword evidence="3" id="KW-0175">Coiled coil</keyword>
<dbReference type="RefSeq" id="WP_343760689.1">
    <property type="nucleotide sequence ID" value="NZ_BAAACG010000008.1"/>
</dbReference>
<reference evidence="6 7" key="1">
    <citation type="journal article" date="2019" name="Int. J. Syst. Evol. Microbiol.">
        <title>The Global Catalogue of Microorganisms (GCM) 10K type strain sequencing project: providing services to taxonomists for standard genome sequencing and annotation.</title>
        <authorList>
            <consortium name="The Broad Institute Genomics Platform"/>
            <consortium name="The Broad Institute Genome Sequencing Center for Infectious Disease"/>
            <person name="Wu L."/>
            <person name="Ma J."/>
        </authorList>
    </citation>
    <scope>NUCLEOTIDE SEQUENCE [LARGE SCALE GENOMIC DNA]</scope>
    <source>
        <strain evidence="6 7">JCM 1407</strain>
    </source>
</reference>
<evidence type="ECO:0000259" key="4">
    <source>
        <dbReference type="Pfam" id="PF00329"/>
    </source>
</evidence>
<sequence length="522" mass="60663">MKVDLLKEELDKLSLVSEIKNKNELYVMCDSTNVKFLAITLLTEYKLKFISQFCFQKNRDDMYVINIVMSKSKEGYFVILRYETEDEIVSLQDVLYQSHLFEREISDLYGLKIDGGVDIRHLVKHEKWEKNVYPLRKSFKYGRKIKEKNEIPKYEFKKVKGDEGYQIPVGPVHAGIIEPGHFRFSTIGEPIENLEIRLNYKHRGIEKICENIKADKLNLLFERVACESSVAYAESYALLVEKLLSKEVSEDIKALRVVFLELERIYNFLSDVGGMCVDIGFSYPAKKLSFLSEKVRQLCEKVTGSRFMRNVIVPCGINIDFKKESIKEIKNTLKDLSVRINEIIKVTLDSFTFLDRVEHTGIVRKKTAKKLYMTGPVARAAGIKYDVRKKFPYEIYKDLKKDNNMEEIGGVFERYKVKIAEMKDAFDYIYKALDLIKDDIKRSKPEFKLTQGSESLSIVETVKGELLVYGKVGRDNYFDRIYFKTPSFTNWKGLTYAVSGEIVPDFPLCNKSFNMSYSENDK</sequence>
<evidence type="ECO:0000313" key="7">
    <source>
        <dbReference type="Proteomes" id="UP001501510"/>
    </source>
</evidence>
<protein>
    <submittedName>
        <fullName evidence="6">Hydrogenase large subunit</fullName>
    </submittedName>
</protein>
<feature type="domain" description="NADH:ubiquinone oxidoreductase 30kDa subunit" evidence="4">
    <location>
        <begin position="35"/>
        <end position="141"/>
    </location>
</feature>
<evidence type="ECO:0000256" key="2">
    <source>
        <dbReference type="ARBA" id="ARBA00023027"/>
    </source>
</evidence>
<dbReference type="SUPFAM" id="SSF143243">
    <property type="entry name" value="Nqo5-like"/>
    <property type="match status" value="1"/>
</dbReference>
<dbReference type="Pfam" id="PF00329">
    <property type="entry name" value="Complex1_30kDa"/>
    <property type="match status" value="1"/>
</dbReference>
<dbReference type="InterPro" id="IPR001135">
    <property type="entry name" value="NADH_Q_OxRdtase_suD"/>
</dbReference>
<dbReference type="Pfam" id="PF00346">
    <property type="entry name" value="Complex1_49kDa"/>
    <property type="match status" value="1"/>
</dbReference>
<accession>A0ABN1JG05</accession>
<keyword evidence="7" id="KW-1185">Reference proteome</keyword>